<accession>A0A0D6XRP1</accession>
<dbReference type="RefSeq" id="WP_044360651.1">
    <property type="nucleotide sequence ID" value="NZ_JXWY01000042.1"/>
</dbReference>
<evidence type="ECO:0000313" key="3">
    <source>
        <dbReference type="EMBL" id="SUM57951.1"/>
    </source>
</evidence>
<reference evidence="3 5" key="2">
    <citation type="submission" date="2018-06" db="EMBL/GenBank/DDBJ databases">
        <authorList>
            <consortium name="Pathogen Informatics"/>
            <person name="Doyle S."/>
        </authorList>
    </citation>
    <scope>NUCLEOTIDE SEQUENCE [LARGE SCALE GENOMIC DNA]</scope>
    <source>
        <strain evidence="3 5">NCTC13832</strain>
    </source>
</reference>
<keyword evidence="3" id="KW-0808">Transferase</keyword>
<name>A0A0D6XRP1_9STAP</name>
<dbReference type="SUPFAM" id="SSF56235">
    <property type="entry name" value="N-terminal nucleophile aminohydrolases (Ntn hydrolases)"/>
    <property type="match status" value="1"/>
</dbReference>
<dbReference type="OrthoDB" id="8617387at2"/>
<dbReference type="InterPro" id="IPR047794">
    <property type="entry name" value="C45_proenzyme-like"/>
</dbReference>
<reference evidence="2 4" key="1">
    <citation type="submission" date="2015-01" db="EMBL/GenBank/DDBJ databases">
        <authorList>
            <person name="Guo J."/>
        </authorList>
    </citation>
    <scope>NUCLEOTIDE SEQUENCE [LARGE SCALE GENOMIC DNA]</scope>
    <source>
        <strain evidence="2 4">DSM 22147</strain>
    </source>
</reference>
<dbReference type="PANTHER" id="PTHR34180:SF1">
    <property type="entry name" value="BETA-ALANYL-DOPAMINE_CARCININE HYDROLASE"/>
    <property type="match status" value="1"/>
</dbReference>
<feature type="domain" description="Peptidase C45 hydrolase" evidence="1">
    <location>
        <begin position="106"/>
        <end position="313"/>
    </location>
</feature>
<dbReference type="AlphaFoldDB" id="A0A0D6XRP1"/>
<proteinExistence type="predicted"/>
<evidence type="ECO:0000313" key="4">
    <source>
        <dbReference type="Proteomes" id="UP000032366"/>
    </source>
</evidence>
<evidence type="ECO:0000313" key="5">
    <source>
        <dbReference type="Proteomes" id="UP000254100"/>
    </source>
</evidence>
<evidence type="ECO:0000259" key="1">
    <source>
        <dbReference type="Pfam" id="PF03417"/>
    </source>
</evidence>
<dbReference type="InterPro" id="IPR047801">
    <property type="entry name" value="Peptidase_C45"/>
</dbReference>
<dbReference type="CDD" id="cd01935">
    <property type="entry name" value="Ntn_CGH_like"/>
    <property type="match status" value="1"/>
</dbReference>
<dbReference type="NCBIfam" id="NF040521">
    <property type="entry name" value="C45_proenzyme"/>
    <property type="match status" value="1"/>
</dbReference>
<gene>
    <name evidence="3" type="ORF">NCTC13832_01681</name>
    <name evidence="2" type="ORF">TP70_07290</name>
</gene>
<dbReference type="PANTHER" id="PTHR34180">
    <property type="entry name" value="PEPTIDASE C45"/>
    <property type="match status" value="1"/>
</dbReference>
<dbReference type="Proteomes" id="UP000032366">
    <property type="component" value="Unassembled WGS sequence"/>
</dbReference>
<evidence type="ECO:0000313" key="2">
    <source>
        <dbReference type="EMBL" id="KIX90488.1"/>
    </source>
</evidence>
<keyword evidence="4" id="KW-1185">Reference proteome</keyword>
<dbReference type="EMBL" id="UHDT01000001">
    <property type="protein sequence ID" value="SUM57951.1"/>
    <property type="molecule type" value="Genomic_DNA"/>
</dbReference>
<keyword evidence="2" id="KW-0378">Hydrolase</keyword>
<organism evidence="3 5">
    <name type="scientific">Staphylococcus microti</name>
    <dbReference type="NCBI Taxonomy" id="569857"/>
    <lineage>
        <taxon>Bacteria</taxon>
        <taxon>Bacillati</taxon>
        <taxon>Bacillota</taxon>
        <taxon>Bacilli</taxon>
        <taxon>Bacillales</taxon>
        <taxon>Staphylococcaceae</taxon>
        <taxon>Staphylococcus</taxon>
    </lineage>
</organism>
<dbReference type="Gene3D" id="3.60.60.10">
    <property type="entry name" value="Penicillin V Acylase, Chain A"/>
    <property type="match status" value="1"/>
</dbReference>
<dbReference type="STRING" id="569857.TP70_07290"/>
<dbReference type="Pfam" id="PF03417">
    <property type="entry name" value="AAT"/>
    <property type="match status" value="1"/>
</dbReference>
<dbReference type="EMBL" id="JXWY01000042">
    <property type="protein sequence ID" value="KIX90488.1"/>
    <property type="molecule type" value="Genomic_DNA"/>
</dbReference>
<dbReference type="GO" id="GO:0016740">
    <property type="term" value="F:transferase activity"/>
    <property type="evidence" value="ECO:0007669"/>
    <property type="project" value="UniProtKB-KW"/>
</dbReference>
<dbReference type="Proteomes" id="UP000254100">
    <property type="component" value="Unassembled WGS sequence"/>
</dbReference>
<dbReference type="InterPro" id="IPR005079">
    <property type="entry name" value="Peptidase_C45_hydrolase"/>
</dbReference>
<dbReference type="InterPro" id="IPR029055">
    <property type="entry name" value="Ntn_hydrolases_N"/>
</dbReference>
<protein>
    <submittedName>
        <fullName evidence="3">Acyl-coenzyme A:6-aminopenicillanic acid acyl-transferase</fullName>
    </submittedName>
    <submittedName>
        <fullName evidence="2">Choloylglycine hydrolase</fullName>
    </submittedName>
</protein>
<dbReference type="GO" id="GO:0016787">
    <property type="term" value="F:hydrolase activity"/>
    <property type="evidence" value="ECO:0007669"/>
    <property type="project" value="UniProtKB-KW"/>
</dbReference>
<sequence>MQNVQSDILTFRGSHYDYGVAVGTWLQQTEMLKNREKEWRKRVPRFDIDIQETYAIFQQFAPHIWDEIRGLQDVLNIPTRQAILNFAHYRFTSLPDSGCSVFVGDHYLVRNYDYHPATYDGRYQLFQPTDGGYAQIGPMSRTTGRMDGMNEHGLVMAYNFMHRKKPANGFVCYMVGRLILEYCRNVDEAIALLKNIPHRSSFSYIVLDATGAHAIIEVSPRGIDIRYDQTCTNHFKLLTHENRNYTKESTERLARMEAQIAQATPDKFDIFKRFNDPAHDIYSKLFKSWSGTIHTSMYDPTTLTAWITLGENQNPVAFNFGAWLAGEPIHYTTLHGQLDTDIHFASH</sequence>